<feature type="region of interest" description="Disordered" evidence="2">
    <location>
        <begin position="1"/>
        <end position="30"/>
    </location>
</feature>
<evidence type="ECO:0000256" key="2">
    <source>
        <dbReference type="SAM" id="MobiDB-lite"/>
    </source>
</evidence>
<dbReference type="InterPro" id="IPR002068">
    <property type="entry name" value="A-crystallin/Hsp20_dom"/>
</dbReference>
<dbReference type="GO" id="GO:0009408">
    <property type="term" value="P:response to heat"/>
    <property type="evidence" value="ECO:0007669"/>
    <property type="project" value="InterPro"/>
</dbReference>
<sequence>MTLFNSLIPNFNRSTSGNERPATEPAEPSVKPLYEARETEEAWGLTVQLPGVSKENLELTVDEAQIRIVGRPAWKQPSDWSLLYRETAGAPYELVIDHDNLVDAEKIHAELKDGVLRVSLPKTAAIKPRKIAVN</sequence>
<accession>A0A1J5SR24</accession>
<reference evidence="4" key="1">
    <citation type="submission" date="2016-10" db="EMBL/GenBank/DDBJ databases">
        <title>Sequence of Gallionella enrichment culture.</title>
        <authorList>
            <person name="Poehlein A."/>
            <person name="Muehling M."/>
            <person name="Daniel R."/>
        </authorList>
    </citation>
    <scope>NUCLEOTIDE SEQUENCE</scope>
</reference>
<protein>
    <submittedName>
        <fullName evidence="4">Spore protein SP21</fullName>
    </submittedName>
</protein>
<evidence type="ECO:0000313" key="4">
    <source>
        <dbReference type="EMBL" id="OIR06501.1"/>
    </source>
</evidence>
<name>A0A1J5SR24_9ZZZZ</name>
<proteinExistence type="predicted"/>
<dbReference type="PROSITE" id="PS01031">
    <property type="entry name" value="SHSP"/>
    <property type="match status" value="1"/>
</dbReference>
<evidence type="ECO:0000259" key="3">
    <source>
        <dbReference type="PROSITE" id="PS01031"/>
    </source>
</evidence>
<dbReference type="PANTHER" id="PTHR46733:SF4">
    <property type="entry name" value="HEAT SHOCK PROTEIN 21, CHLOROPLASTIC"/>
    <property type="match status" value="1"/>
</dbReference>
<gene>
    <name evidence="4" type="primary">hspA_4</name>
    <name evidence="4" type="ORF">GALL_114180</name>
</gene>
<comment type="caution">
    <text evidence="4">The sequence shown here is derived from an EMBL/GenBank/DDBJ whole genome shotgun (WGS) entry which is preliminary data.</text>
</comment>
<dbReference type="Gene3D" id="2.60.40.790">
    <property type="match status" value="1"/>
</dbReference>
<feature type="compositionally biased region" description="Polar residues" evidence="2">
    <location>
        <begin position="1"/>
        <end position="18"/>
    </location>
</feature>
<feature type="domain" description="SHSP" evidence="3">
    <location>
        <begin position="24"/>
        <end position="134"/>
    </location>
</feature>
<dbReference type="CDD" id="cd06464">
    <property type="entry name" value="ACD_sHsps-like"/>
    <property type="match status" value="1"/>
</dbReference>
<dbReference type="InterPro" id="IPR008978">
    <property type="entry name" value="HSP20-like_chaperone"/>
</dbReference>
<dbReference type="PANTHER" id="PTHR46733">
    <property type="entry name" value="26.5 KDA HEAT SHOCK PROTEIN, MITOCHONDRIAL"/>
    <property type="match status" value="1"/>
</dbReference>
<organism evidence="4">
    <name type="scientific">mine drainage metagenome</name>
    <dbReference type="NCBI Taxonomy" id="410659"/>
    <lineage>
        <taxon>unclassified sequences</taxon>
        <taxon>metagenomes</taxon>
        <taxon>ecological metagenomes</taxon>
    </lineage>
</organism>
<dbReference type="EMBL" id="MLJW01000043">
    <property type="protein sequence ID" value="OIR06501.1"/>
    <property type="molecule type" value="Genomic_DNA"/>
</dbReference>
<evidence type="ECO:0000256" key="1">
    <source>
        <dbReference type="ARBA" id="ARBA00023016"/>
    </source>
</evidence>
<dbReference type="Pfam" id="PF00011">
    <property type="entry name" value="HSP20"/>
    <property type="match status" value="1"/>
</dbReference>
<dbReference type="SUPFAM" id="SSF49764">
    <property type="entry name" value="HSP20-like chaperones"/>
    <property type="match status" value="1"/>
</dbReference>
<dbReference type="InterPro" id="IPR044587">
    <property type="entry name" value="HSP21-like"/>
</dbReference>
<keyword evidence="1" id="KW-0346">Stress response</keyword>
<dbReference type="AlphaFoldDB" id="A0A1J5SR24"/>